<keyword evidence="4 10" id="KW-1003">Cell membrane</keyword>
<proteinExistence type="inferred from homology"/>
<protein>
    <recommendedName>
        <fullName evidence="3 10">Cell division protein FtsX</fullName>
    </recommendedName>
</protein>
<comment type="similarity">
    <text evidence="2 10">Belongs to the ABC-4 integral membrane protein family. FtsX subfamily.</text>
</comment>
<feature type="domain" description="ABC3 transporter permease C-terminal" evidence="12">
    <location>
        <begin position="169"/>
        <end position="276"/>
    </location>
</feature>
<comment type="subcellular location">
    <subcellularLocation>
        <location evidence="1">Cell membrane</location>
        <topology evidence="1">Multi-pass membrane protein</topology>
    </subcellularLocation>
</comment>
<evidence type="ECO:0000256" key="3">
    <source>
        <dbReference type="ARBA" id="ARBA00021907"/>
    </source>
</evidence>
<dbReference type="PANTHER" id="PTHR47755:SF1">
    <property type="entry name" value="CELL DIVISION PROTEIN FTSX"/>
    <property type="match status" value="1"/>
</dbReference>
<dbReference type="Gene3D" id="3.30.70.3040">
    <property type="match status" value="1"/>
</dbReference>
<feature type="transmembrane region" description="Helical" evidence="11">
    <location>
        <begin position="218"/>
        <end position="237"/>
    </location>
</feature>
<dbReference type="Proteomes" id="UP000261284">
    <property type="component" value="Unassembled WGS sequence"/>
</dbReference>
<name>A0A3E1NPG7_9BACT</name>
<accession>A0A3E1NPG7</accession>
<evidence type="ECO:0000256" key="2">
    <source>
        <dbReference type="ARBA" id="ARBA00007379"/>
    </source>
</evidence>
<sequence length="291" mass="32845">MAQFGKSAARRSKPSYIYSIIGVAVVLLIMGIMGWIFLNFRQASNAFKEDIRISAYLRTLNKDSIAQIQQYITAQPFAKDVKYINKETAKEIWNKDNNEDWSKFLDVNPLPESIDFYARASYVNKDSLQKIATQIMGAYGNQITDLQYPQSLVTSLSERSSKLGLIFLVVAVVLCIIIIVSIDNTIRLAMFSNRFLIKTMQMVGATRSFIARPMDLRAVVNGLLSALIAIAVLFAIIQWAETQFPQMKAIHDNQLTLTLFGGMILVGVGISLFSTHRSVMKYLRMKLDDLY</sequence>
<evidence type="ECO:0000256" key="4">
    <source>
        <dbReference type="ARBA" id="ARBA00022475"/>
    </source>
</evidence>
<evidence type="ECO:0000313" key="15">
    <source>
        <dbReference type="Proteomes" id="UP000261284"/>
    </source>
</evidence>
<dbReference type="Pfam" id="PF02687">
    <property type="entry name" value="FtsX"/>
    <property type="match status" value="1"/>
</dbReference>
<evidence type="ECO:0000256" key="6">
    <source>
        <dbReference type="ARBA" id="ARBA00022692"/>
    </source>
</evidence>
<keyword evidence="6 11" id="KW-0812">Transmembrane</keyword>
<dbReference type="AlphaFoldDB" id="A0A3E1NPG7"/>
<comment type="caution">
    <text evidence="14">The sequence shown here is derived from an EMBL/GenBank/DDBJ whole genome shotgun (WGS) entry which is preliminary data.</text>
</comment>
<dbReference type="InterPro" id="IPR004513">
    <property type="entry name" value="FtsX"/>
</dbReference>
<dbReference type="PIRSF" id="PIRSF003097">
    <property type="entry name" value="FtsX"/>
    <property type="match status" value="1"/>
</dbReference>
<feature type="domain" description="FtsX extracellular" evidence="13">
    <location>
        <begin position="52"/>
        <end position="137"/>
    </location>
</feature>
<keyword evidence="15" id="KW-1185">Reference proteome</keyword>
<feature type="transmembrane region" description="Helical" evidence="11">
    <location>
        <begin position="16"/>
        <end position="38"/>
    </location>
</feature>
<evidence type="ECO:0000256" key="8">
    <source>
        <dbReference type="ARBA" id="ARBA00023136"/>
    </source>
</evidence>
<feature type="transmembrane region" description="Helical" evidence="11">
    <location>
        <begin position="257"/>
        <end position="275"/>
    </location>
</feature>
<keyword evidence="7 11" id="KW-1133">Transmembrane helix</keyword>
<evidence type="ECO:0000313" key="14">
    <source>
        <dbReference type="EMBL" id="RFM29797.1"/>
    </source>
</evidence>
<evidence type="ECO:0000256" key="10">
    <source>
        <dbReference type="PIRNR" id="PIRNR003097"/>
    </source>
</evidence>
<evidence type="ECO:0000256" key="5">
    <source>
        <dbReference type="ARBA" id="ARBA00022618"/>
    </source>
</evidence>
<keyword evidence="8 10" id="KW-0472">Membrane</keyword>
<dbReference type="Pfam" id="PF18075">
    <property type="entry name" value="FtsX_ECD"/>
    <property type="match status" value="1"/>
</dbReference>
<dbReference type="InterPro" id="IPR003838">
    <property type="entry name" value="ABC3_permease_C"/>
</dbReference>
<dbReference type="PANTHER" id="PTHR47755">
    <property type="entry name" value="CELL DIVISION PROTEIN FTSX"/>
    <property type="match status" value="1"/>
</dbReference>
<evidence type="ECO:0000259" key="13">
    <source>
        <dbReference type="Pfam" id="PF18075"/>
    </source>
</evidence>
<evidence type="ECO:0000256" key="9">
    <source>
        <dbReference type="ARBA" id="ARBA00023306"/>
    </source>
</evidence>
<keyword evidence="5 10" id="KW-0132">Cell division</keyword>
<gene>
    <name evidence="14" type="ORF">DXN05_02130</name>
</gene>
<dbReference type="RefSeq" id="WP_116845553.1">
    <property type="nucleotide sequence ID" value="NZ_QTJU01000001.1"/>
</dbReference>
<dbReference type="GO" id="GO:0005886">
    <property type="term" value="C:plasma membrane"/>
    <property type="evidence" value="ECO:0007669"/>
    <property type="project" value="UniProtKB-SubCell"/>
</dbReference>
<evidence type="ECO:0000259" key="12">
    <source>
        <dbReference type="Pfam" id="PF02687"/>
    </source>
</evidence>
<keyword evidence="9 10" id="KW-0131">Cell cycle</keyword>
<evidence type="ECO:0000256" key="1">
    <source>
        <dbReference type="ARBA" id="ARBA00004651"/>
    </source>
</evidence>
<feature type="transmembrane region" description="Helical" evidence="11">
    <location>
        <begin position="163"/>
        <end position="182"/>
    </location>
</feature>
<dbReference type="InterPro" id="IPR040690">
    <property type="entry name" value="FtsX_ECD"/>
</dbReference>
<evidence type="ECO:0000256" key="7">
    <source>
        <dbReference type="ARBA" id="ARBA00022989"/>
    </source>
</evidence>
<dbReference type="OrthoDB" id="9813411at2"/>
<dbReference type="GO" id="GO:0051301">
    <property type="term" value="P:cell division"/>
    <property type="evidence" value="ECO:0007669"/>
    <property type="project" value="UniProtKB-KW"/>
</dbReference>
<organism evidence="14 15">
    <name type="scientific">Deminuibacter soli</name>
    <dbReference type="NCBI Taxonomy" id="2291815"/>
    <lineage>
        <taxon>Bacteria</taxon>
        <taxon>Pseudomonadati</taxon>
        <taxon>Bacteroidota</taxon>
        <taxon>Chitinophagia</taxon>
        <taxon>Chitinophagales</taxon>
        <taxon>Chitinophagaceae</taxon>
        <taxon>Deminuibacter</taxon>
    </lineage>
</organism>
<dbReference type="EMBL" id="QTJU01000001">
    <property type="protein sequence ID" value="RFM29797.1"/>
    <property type="molecule type" value="Genomic_DNA"/>
</dbReference>
<reference evidence="14 15" key="1">
    <citation type="submission" date="2018-08" db="EMBL/GenBank/DDBJ databases">
        <title>Chitinophagaceae sp. K23C18032701, a novel bacterium isolated from forest soil.</title>
        <authorList>
            <person name="Wang C."/>
        </authorList>
    </citation>
    <scope>NUCLEOTIDE SEQUENCE [LARGE SCALE GENOMIC DNA]</scope>
    <source>
        <strain evidence="14 15">K23C18032701</strain>
    </source>
</reference>
<evidence type="ECO:0000256" key="11">
    <source>
        <dbReference type="SAM" id="Phobius"/>
    </source>
</evidence>